<dbReference type="InterPro" id="IPR036397">
    <property type="entry name" value="RNaseH_sf"/>
</dbReference>
<organism evidence="3 4">
    <name type="scientific">Legionella cardiaca</name>
    <dbReference type="NCBI Taxonomy" id="1071983"/>
    <lineage>
        <taxon>Bacteria</taxon>
        <taxon>Pseudomonadati</taxon>
        <taxon>Pseudomonadota</taxon>
        <taxon>Gammaproteobacteria</taxon>
        <taxon>Legionellales</taxon>
        <taxon>Legionellaceae</taxon>
        <taxon>Legionella</taxon>
    </lineage>
</organism>
<feature type="domain" description="Integrase catalytic" evidence="2">
    <location>
        <begin position="155"/>
        <end position="314"/>
    </location>
</feature>
<evidence type="ECO:0000259" key="2">
    <source>
        <dbReference type="PROSITE" id="PS50994"/>
    </source>
</evidence>
<dbReference type="RefSeq" id="WP_275088049.1">
    <property type="nucleotide sequence ID" value="NZ_CP119078.1"/>
</dbReference>
<dbReference type="InterPro" id="IPR051917">
    <property type="entry name" value="Transposase-Integrase"/>
</dbReference>
<protein>
    <submittedName>
        <fullName evidence="3">IS30 family transposase</fullName>
    </submittedName>
</protein>
<accession>A0ABY8AP36</accession>
<dbReference type="NCBIfam" id="NF033563">
    <property type="entry name" value="transpos_IS30"/>
    <property type="match status" value="1"/>
</dbReference>
<sequence>MSHKQLTREQRYHIYGLWRSGCTQTEIAKEVGVHKSTICRELSRNSRWNGYFPEQAQCFSEMRRKSAQKRTKFTKSVEEFVRKHLLRDWSPDQISGYAKKHNLFTISHERIYQHILKDKKQGGTLYLHLRHQSKKYRKRYGSPKRNSPIKNRIFIEERPKIVDSKTRIGDWEIDTIIGKNRKEAIITIVERVSKMTLCKKISSRKATVTRDATISILKPFADRVFTITGDNGVEFAEHAAISQSLAAQFYFAHPYASWERGLNENTNGLIRQYLRKGADFKHIDEKEINLIMDKLNNRPRKNLGYATPKEIFFK</sequence>
<dbReference type="EMBL" id="CP119078">
    <property type="protein sequence ID" value="WED42224.1"/>
    <property type="molecule type" value="Genomic_DNA"/>
</dbReference>
<dbReference type="PROSITE" id="PS50994">
    <property type="entry name" value="INTEGRASE"/>
    <property type="match status" value="1"/>
</dbReference>
<keyword evidence="1" id="KW-0233">DNA recombination</keyword>
<dbReference type="SUPFAM" id="SSF53098">
    <property type="entry name" value="Ribonuclease H-like"/>
    <property type="match status" value="1"/>
</dbReference>
<dbReference type="InterPro" id="IPR009057">
    <property type="entry name" value="Homeodomain-like_sf"/>
</dbReference>
<dbReference type="InterPro" id="IPR053392">
    <property type="entry name" value="Transposase_IS30-like"/>
</dbReference>
<keyword evidence="4" id="KW-1185">Reference proteome</keyword>
<dbReference type="InterPro" id="IPR001584">
    <property type="entry name" value="Integrase_cat-core"/>
</dbReference>
<evidence type="ECO:0000313" key="4">
    <source>
        <dbReference type="Proteomes" id="UP001222087"/>
    </source>
</evidence>
<dbReference type="SUPFAM" id="SSF46689">
    <property type="entry name" value="Homeodomain-like"/>
    <property type="match status" value="1"/>
</dbReference>
<evidence type="ECO:0000256" key="1">
    <source>
        <dbReference type="ARBA" id="ARBA00023172"/>
    </source>
</evidence>
<evidence type="ECO:0000313" key="3">
    <source>
        <dbReference type="EMBL" id="WED42224.1"/>
    </source>
</evidence>
<proteinExistence type="predicted"/>
<gene>
    <name evidence="3" type="ORF">PXX05_09815</name>
</gene>
<dbReference type="InterPro" id="IPR025246">
    <property type="entry name" value="IS30-like_HTH"/>
</dbReference>
<dbReference type="Gene3D" id="3.30.420.10">
    <property type="entry name" value="Ribonuclease H-like superfamily/Ribonuclease H"/>
    <property type="match status" value="1"/>
</dbReference>
<dbReference type="InterPro" id="IPR012337">
    <property type="entry name" value="RNaseH-like_sf"/>
</dbReference>
<name>A0ABY8AP36_9GAMM</name>
<dbReference type="PANTHER" id="PTHR10948:SF23">
    <property type="entry name" value="TRANSPOSASE INSI FOR INSERTION SEQUENCE ELEMENT IS30A-RELATED"/>
    <property type="match status" value="1"/>
</dbReference>
<reference evidence="3 4" key="1">
    <citation type="submission" date="2023-02" db="EMBL/GenBank/DDBJ databases">
        <title>Genome Sequence of L. cardiaca H63T.</title>
        <authorList>
            <person name="Lopez A.E."/>
            <person name="Cianciotto N.P."/>
        </authorList>
    </citation>
    <scope>NUCLEOTIDE SEQUENCE [LARGE SCALE GENOMIC DNA]</scope>
    <source>
        <strain evidence="3 4">H63</strain>
    </source>
</reference>
<dbReference type="Proteomes" id="UP001222087">
    <property type="component" value="Chromosome"/>
</dbReference>
<dbReference type="Pfam" id="PF13936">
    <property type="entry name" value="HTH_38"/>
    <property type="match status" value="1"/>
</dbReference>
<dbReference type="PANTHER" id="PTHR10948">
    <property type="entry name" value="TRANSPOSASE"/>
    <property type="match status" value="1"/>
</dbReference>